<name>A0A9N9B232_9GLOM</name>
<sequence>MENDAFLEDNNIPKFIDNFLDIPKNDPNSFENFLASGGEHVNFPPNDITLTPMGKTMRNKAIDLALQDLSTSSARMINDLTPIRIEKREKGFLSVDMFQIVIWTAFIFSSVEFGTFVPYFARSVKIKTNTTTVAALAILAKRFEGKDEIEIDQTILNKNVDNFINPINQCGQDVGDCEENSSHFASTVYCEPYKGCQCSCVVNSPISGCQNNCVIAGRQANNGGGYSWNELQY</sequence>
<accession>A0A9N9B232</accession>
<protein>
    <submittedName>
        <fullName evidence="2">3820_t:CDS:1</fullName>
    </submittedName>
</protein>
<proteinExistence type="predicted"/>
<keyword evidence="1" id="KW-1133">Transmembrane helix</keyword>
<keyword evidence="3" id="KW-1185">Reference proteome</keyword>
<feature type="transmembrane region" description="Helical" evidence="1">
    <location>
        <begin position="100"/>
        <end position="121"/>
    </location>
</feature>
<keyword evidence="1" id="KW-0472">Membrane</keyword>
<evidence type="ECO:0000313" key="2">
    <source>
        <dbReference type="EMBL" id="CAG8548466.1"/>
    </source>
</evidence>
<dbReference type="AlphaFoldDB" id="A0A9N9B232"/>
<gene>
    <name evidence="2" type="ORF">DEBURN_LOCUS6979</name>
</gene>
<dbReference type="Proteomes" id="UP000789706">
    <property type="component" value="Unassembled WGS sequence"/>
</dbReference>
<evidence type="ECO:0000313" key="3">
    <source>
        <dbReference type="Proteomes" id="UP000789706"/>
    </source>
</evidence>
<comment type="caution">
    <text evidence="2">The sequence shown here is derived from an EMBL/GenBank/DDBJ whole genome shotgun (WGS) entry which is preliminary data.</text>
</comment>
<keyword evidence="1" id="KW-0812">Transmembrane</keyword>
<reference evidence="2" key="1">
    <citation type="submission" date="2021-06" db="EMBL/GenBank/DDBJ databases">
        <authorList>
            <person name="Kallberg Y."/>
            <person name="Tangrot J."/>
            <person name="Rosling A."/>
        </authorList>
    </citation>
    <scope>NUCLEOTIDE SEQUENCE</scope>
    <source>
        <strain evidence="2">AZ414A</strain>
    </source>
</reference>
<evidence type="ECO:0000256" key="1">
    <source>
        <dbReference type="SAM" id="Phobius"/>
    </source>
</evidence>
<organism evidence="2 3">
    <name type="scientific">Diversispora eburnea</name>
    <dbReference type="NCBI Taxonomy" id="1213867"/>
    <lineage>
        <taxon>Eukaryota</taxon>
        <taxon>Fungi</taxon>
        <taxon>Fungi incertae sedis</taxon>
        <taxon>Mucoromycota</taxon>
        <taxon>Glomeromycotina</taxon>
        <taxon>Glomeromycetes</taxon>
        <taxon>Diversisporales</taxon>
        <taxon>Diversisporaceae</taxon>
        <taxon>Diversispora</taxon>
    </lineage>
</organism>
<dbReference type="EMBL" id="CAJVPK010000778">
    <property type="protein sequence ID" value="CAG8548466.1"/>
    <property type="molecule type" value="Genomic_DNA"/>
</dbReference>